<evidence type="ECO:0000313" key="2">
    <source>
        <dbReference type="EMBL" id="KAA8910192.1"/>
    </source>
</evidence>
<protein>
    <recommendedName>
        <fullName evidence="4">Pentacotripeptide-repeat region of PRORP domain-containing protein</fullName>
    </recommendedName>
</protein>
<reference evidence="2" key="1">
    <citation type="journal article" date="2019" name="G3 (Bethesda)">
        <title>Genome Assemblies of Two Rare Opportunistic Yeast Pathogens: Diutina rugosa (syn. Candida rugosa) and Trichomonascus ciferrii (syn. Candida ciferrii).</title>
        <authorList>
            <person name="Mixao V."/>
            <person name="Saus E."/>
            <person name="Hansen A.P."/>
            <person name="Lass-Florl C."/>
            <person name="Gabaldon T."/>
        </authorList>
    </citation>
    <scope>NUCLEOTIDE SEQUENCE</scope>
    <source>
        <strain evidence="2">CBS 4856</strain>
    </source>
</reference>
<keyword evidence="3" id="KW-1185">Reference proteome</keyword>
<evidence type="ECO:0000256" key="1">
    <source>
        <dbReference type="SAM" id="MobiDB-lite"/>
    </source>
</evidence>
<accession>A0A642V1N7</accession>
<feature type="region of interest" description="Disordered" evidence="1">
    <location>
        <begin position="30"/>
        <end position="50"/>
    </location>
</feature>
<sequence>MKKRAKFNLVPSRSLLRYLQSAVDDTRRRPGHIPWCNYSSKSQSTKSKRQRDESLNFLLVENAAAEHSTRQDINELHKPMSIRKESPRAVSKSQGNPVESRSDSFQVKRWIKRCREMSRNDYFNVDELRECIKLGQERNYPVTSALTTRLITRAVVNREFDFALDIFQKYFEPSGRLHVQTISYALEASFRLHNHEECERIYAKYMAKVELPLKTLHIVLKSFLFDYNFTLAKQFFHQLSDIATEETLFIYLVGISKLAHNPKELEEALYRWTAKRGPVGAQLYAIVLEGLMTLRPDNDDFDRFYNNVIKRDEDISCSEDIENVFIERALINQNQHDLLMHMNRLKRSRVAVKRRPFVEALKFLCFKKDTVGIGFVVHQLSAHNIKMDDECVSLIATALCKRNADLNLLEFLAQLEPGAYSDTRAINTVKWVWKTLLQRYPNRGQSINSKLRRYVRENISGLKHEDIFRVANKSESSDLRDSVIVHDTINRHSPLAVLRRINKYNIQHEPEQGVKELETIIRKGAIPVKDSFVAVLRGLLKHNRTSEFDRIYRLMLEAGHDATTPGINVLLLRNGISQISQDDTLHPSIKRREALARIDQFLNDTSALSGLSLHDRCAVARELMNWKDYKRALQLYDSLRDANNPITSACHDSYSLTGMLMCYRKLNHLSSSVSFLNILLNSPVTIPINWHVFEEVRKSIVQARFTKNYAIMYQLEEQNYKLKTYRQKLIQQAEKTTILAAEMLKEKTSP</sequence>
<dbReference type="EMBL" id="SWFS01000319">
    <property type="protein sequence ID" value="KAA8910192.1"/>
    <property type="molecule type" value="Genomic_DNA"/>
</dbReference>
<dbReference type="Proteomes" id="UP000761534">
    <property type="component" value="Unassembled WGS sequence"/>
</dbReference>
<evidence type="ECO:0000313" key="3">
    <source>
        <dbReference type="Proteomes" id="UP000761534"/>
    </source>
</evidence>
<name>A0A642V1N7_9ASCO</name>
<evidence type="ECO:0008006" key="4">
    <source>
        <dbReference type="Google" id="ProtNLM"/>
    </source>
</evidence>
<feature type="compositionally biased region" description="Polar residues" evidence="1">
    <location>
        <begin position="91"/>
        <end position="100"/>
    </location>
</feature>
<organism evidence="2 3">
    <name type="scientific">Trichomonascus ciferrii</name>
    <dbReference type="NCBI Taxonomy" id="44093"/>
    <lineage>
        <taxon>Eukaryota</taxon>
        <taxon>Fungi</taxon>
        <taxon>Dikarya</taxon>
        <taxon>Ascomycota</taxon>
        <taxon>Saccharomycotina</taxon>
        <taxon>Dipodascomycetes</taxon>
        <taxon>Dipodascales</taxon>
        <taxon>Trichomonascaceae</taxon>
        <taxon>Trichomonascus</taxon>
        <taxon>Trichomonascus ciferrii complex</taxon>
    </lineage>
</organism>
<feature type="region of interest" description="Disordered" evidence="1">
    <location>
        <begin position="79"/>
        <end position="100"/>
    </location>
</feature>
<dbReference type="VEuPathDB" id="FungiDB:TRICI_004210"/>
<comment type="caution">
    <text evidence="2">The sequence shown here is derived from an EMBL/GenBank/DDBJ whole genome shotgun (WGS) entry which is preliminary data.</text>
</comment>
<dbReference type="AlphaFoldDB" id="A0A642V1N7"/>
<proteinExistence type="predicted"/>
<gene>
    <name evidence="2" type="ORF">TRICI_004210</name>
</gene>